<name>A0A0F9J7A3_9ZZZZ</name>
<sequence>MKKVCVLIVVITLLALALGCTANTREMKGKTSLELDFGYSAFVFNGIGEWYDGWGEFLERAGWTVVENRPPNQAIPYGVKFKYGLSPKLSVIGSAGAFSSTGRFTASIDWPADWIIDTTISATFFGAGVHVVLVDPPHYNIFAEVEALSWAVTYDESFQETGETTVDKREAGGNKIGGALAIGGEYFLPNKSISLIGKIVYRVGKLEQIATRRDDLGNSGVGEPLQTIDPATFDYKDMQIDLGGWGVSFGLCFPIFS</sequence>
<protein>
    <recommendedName>
        <fullName evidence="2">Outer membrane protein beta-barrel domain-containing protein</fullName>
    </recommendedName>
</protein>
<dbReference type="PROSITE" id="PS51257">
    <property type="entry name" value="PROKAR_LIPOPROTEIN"/>
    <property type="match status" value="1"/>
</dbReference>
<organism evidence="1">
    <name type="scientific">marine sediment metagenome</name>
    <dbReference type="NCBI Taxonomy" id="412755"/>
    <lineage>
        <taxon>unclassified sequences</taxon>
        <taxon>metagenomes</taxon>
        <taxon>ecological metagenomes</taxon>
    </lineage>
</organism>
<gene>
    <name evidence="1" type="ORF">LCGC14_1491620</name>
</gene>
<dbReference type="AlphaFoldDB" id="A0A0F9J7A3"/>
<proteinExistence type="predicted"/>
<evidence type="ECO:0000313" key="1">
    <source>
        <dbReference type="EMBL" id="KKM65403.1"/>
    </source>
</evidence>
<reference evidence="1" key="1">
    <citation type="journal article" date="2015" name="Nature">
        <title>Complex archaea that bridge the gap between prokaryotes and eukaryotes.</title>
        <authorList>
            <person name="Spang A."/>
            <person name="Saw J.H."/>
            <person name="Jorgensen S.L."/>
            <person name="Zaremba-Niedzwiedzka K."/>
            <person name="Martijn J."/>
            <person name="Lind A.E."/>
            <person name="van Eijk R."/>
            <person name="Schleper C."/>
            <person name="Guy L."/>
            <person name="Ettema T.J."/>
        </authorList>
    </citation>
    <scope>NUCLEOTIDE SEQUENCE</scope>
</reference>
<comment type="caution">
    <text evidence="1">The sequence shown here is derived from an EMBL/GenBank/DDBJ whole genome shotgun (WGS) entry which is preliminary data.</text>
</comment>
<evidence type="ECO:0008006" key="2">
    <source>
        <dbReference type="Google" id="ProtNLM"/>
    </source>
</evidence>
<accession>A0A0F9J7A3</accession>
<dbReference type="EMBL" id="LAZR01010730">
    <property type="protein sequence ID" value="KKM65403.1"/>
    <property type="molecule type" value="Genomic_DNA"/>
</dbReference>